<dbReference type="Gene3D" id="3.30.160.100">
    <property type="entry name" value="Ribosome hibernation promotion factor-like"/>
    <property type="match status" value="1"/>
</dbReference>
<protein>
    <recommendedName>
        <fullName evidence="4">Ribosome-associated translation inhibitor RaiA</fullName>
    </recommendedName>
</protein>
<reference evidence="2 3" key="1">
    <citation type="journal article" date="2019" name="Int. J. Syst. Evol. Microbiol.">
        <title>The Global Catalogue of Microorganisms (GCM) 10K type strain sequencing project: providing services to taxonomists for standard genome sequencing and annotation.</title>
        <authorList>
            <consortium name="The Broad Institute Genomics Platform"/>
            <consortium name="The Broad Institute Genome Sequencing Center for Infectious Disease"/>
            <person name="Wu L."/>
            <person name="Ma J."/>
        </authorList>
    </citation>
    <scope>NUCLEOTIDE SEQUENCE [LARGE SCALE GENOMIC DNA]</scope>
    <source>
        <strain evidence="2 3">JCM 9933</strain>
    </source>
</reference>
<evidence type="ECO:0008006" key="4">
    <source>
        <dbReference type="Google" id="ProtNLM"/>
    </source>
</evidence>
<organism evidence="2 3">
    <name type="scientific">Craurococcus roseus</name>
    <dbReference type="NCBI Taxonomy" id="77585"/>
    <lineage>
        <taxon>Bacteria</taxon>
        <taxon>Pseudomonadati</taxon>
        <taxon>Pseudomonadota</taxon>
        <taxon>Alphaproteobacteria</taxon>
        <taxon>Acetobacterales</taxon>
        <taxon>Acetobacteraceae</taxon>
        <taxon>Craurococcus</taxon>
    </lineage>
</organism>
<keyword evidence="3" id="KW-1185">Reference proteome</keyword>
<dbReference type="Proteomes" id="UP001501588">
    <property type="component" value="Unassembled WGS sequence"/>
</dbReference>
<comment type="caution">
    <text evidence="2">The sequence shown here is derived from an EMBL/GenBank/DDBJ whole genome shotgun (WGS) entry which is preliminary data.</text>
</comment>
<name>A0ABN1EM44_9PROT</name>
<proteinExistence type="predicted"/>
<evidence type="ECO:0000313" key="3">
    <source>
        <dbReference type="Proteomes" id="UP001501588"/>
    </source>
</evidence>
<accession>A0ABN1EM44</accession>
<dbReference type="InterPro" id="IPR003489">
    <property type="entry name" value="RHF/RaiA"/>
</dbReference>
<dbReference type="SUPFAM" id="SSF69754">
    <property type="entry name" value="Ribosome binding protein Y (YfiA homologue)"/>
    <property type="match status" value="1"/>
</dbReference>
<dbReference type="EMBL" id="BAAAFZ010000007">
    <property type="protein sequence ID" value="GAA0569550.1"/>
    <property type="molecule type" value="Genomic_DNA"/>
</dbReference>
<gene>
    <name evidence="2" type="ORF">GCM10009416_04990</name>
</gene>
<evidence type="ECO:0000256" key="1">
    <source>
        <dbReference type="SAM" id="MobiDB-lite"/>
    </source>
</evidence>
<dbReference type="InterPro" id="IPR036567">
    <property type="entry name" value="RHF-like"/>
</dbReference>
<evidence type="ECO:0000313" key="2">
    <source>
        <dbReference type="EMBL" id="GAA0569550.1"/>
    </source>
</evidence>
<sequence length="187" mass="19495">MADEGVARGGDGHGASPPEKGRARQGAPPPRAGNGRGRPPFPANGIGAGALHLRANPGPAASGVRSMEPQRGAAATDTSRFTVSGHRVDVGEALRTHAIEQLAGVAAKYFGGVEDVAVTFSRTGKGGFGCSIRVHSGRDLRFEGHAEDADAHAAFNQALERVAKQLRRRKRALREDKPVNPDKQGAL</sequence>
<feature type="region of interest" description="Disordered" evidence="1">
    <location>
        <begin position="1"/>
        <end position="77"/>
    </location>
</feature>
<dbReference type="Pfam" id="PF02482">
    <property type="entry name" value="Ribosomal_S30AE"/>
    <property type="match status" value="1"/>
</dbReference>